<reference evidence="2" key="1">
    <citation type="submission" date="2020-02" db="EMBL/GenBank/DDBJ databases">
        <authorList>
            <person name="Meier V. D."/>
        </authorList>
    </citation>
    <scope>NUCLEOTIDE SEQUENCE</scope>
    <source>
        <strain evidence="2">AVDCRST_MAG76</strain>
    </source>
</reference>
<keyword evidence="1" id="KW-0472">Membrane</keyword>
<proteinExistence type="predicted"/>
<name>A0A6J4GZS8_9ACTN</name>
<protein>
    <submittedName>
        <fullName evidence="2">Uncharacterized protein</fullName>
    </submittedName>
</protein>
<keyword evidence="1" id="KW-0812">Transmembrane</keyword>
<sequence length="81" mass="8717">MGIRFLRRTDGEAGRQPAQRSQMLDNKIVFLFYAGAVICFVLAAAGDLGSRRGALSRVALVPLGLALYVFPQMWNAGAAGF</sequence>
<dbReference type="AlphaFoldDB" id="A0A6J4GZS8"/>
<feature type="transmembrane region" description="Helical" evidence="1">
    <location>
        <begin position="28"/>
        <end position="48"/>
    </location>
</feature>
<accession>A0A6J4GZS8</accession>
<organism evidence="2">
    <name type="scientific">uncultured Acidimicrobiales bacterium</name>
    <dbReference type="NCBI Taxonomy" id="310071"/>
    <lineage>
        <taxon>Bacteria</taxon>
        <taxon>Bacillati</taxon>
        <taxon>Actinomycetota</taxon>
        <taxon>Acidimicrobiia</taxon>
        <taxon>Acidimicrobiales</taxon>
        <taxon>environmental samples</taxon>
    </lineage>
</organism>
<dbReference type="EMBL" id="CADCSZ010000001">
    <property type="protein sequence ID" value="CAA9209092.1"/>
    <property type="molecule type" value="Genomic_DNA"/>
</dbReference>
<feature type="transmembrane region" description="Helical" evidence="1">
    <location>
        <begin position="54"/>
        <end position="71"/>
    </location>
</feature>
<evidence type="ECO:0000313" key="2">
    <source>
        <dbReference type="EMBL" id="CAA9209092.1"/>
    </source>
</evidence>
<gene>
    <name evidence="2" type="ORF">AVDCRST_MAG76-11</name>
</gene>
<evidence type="ECO:0000256" key="1">
    <source>
        <dbReference type="SAM" id="Phobius"/>
    </source>
</evidence>
<keyword evidence="1" id="KW-1133">Transmembrane helix</keyword>